<feature type="compositionally biased region" description="Acidic residues" evidence="4">
    <location>
        <begin position="83"/>
        <end position="96"/>
    </location>
</feature>
<feature type="region of interest" description="Disordered" evidence="4">
    <location>
        <begin position="77"/>
        <end position="112"/>
    </location>
</feature>
<evidence type="ECO:0008006" key="7">
    <source>
        <dbReference type="Google" id="ProtNLM"/>
    </source>
</evidence>
<dbReference type="PANTHER" id="PTHR21141">
    <property type="entry name" value="60S ACIDIC RIBOSOMAL PROTEIN FAMILY MEMBER"/>
    <property type="match status" value="1"/>
</dbReference>
<dbReference type="GO" id="GO:0002182">
    <property type="term" value="P:cytoplasmic translational elongation"/>
    <property type="evidence" value="ECO:0007669"/>
    <property type="project" value="InterPro"/>
</dbReference>
<evidence type="ECO:0000313" key="6">
    <source>
        <dbReference type="Proteomes" id="UP001054902"/>
    </source>
</evidence>
<dbReference type="CDD" id="cd05833">
    <property type="entry name" value="Ribosomal_P2"/>
    <property type="match status" value="1"/>
</dbReference>
<accession>A0AAD3CSC2</accession>
<dbReference type="GO" id="GO:0003735">
    <property type="term" value="F:structural constituent of ribosome"/>
    <property type="evidence" value="ECO:0007669"/>
    <property type="project" value="InterPro"/>
</dbReference>
<evidence type="ECO:0000256" key="1">
    <source>
        <dbReference type="ARBA" id="ARBA00005436"/>
    </source>
</evidence>
<comment type="similarity">
    <text evidence="1">Belongs to the eukaryotic ribosomal protein P1/P2 family.</text>
</comment>
<name>A0AAD3CSC2_9STRA</name>
<evidence type="ECO:0000256" key="2">
    <source>
        <dbReference type="ARBA" id="ARBA00022980"/>
    </source>
</evidence>
<proteinExistence type="inferred from homology"/>
<keyword evidence="6" id="KW-1185">Reference proteome</keyword>
<dbReference type="InterPro" id="IPR027534">
    <property type="entry name" value="Ribosomal_P1/P2"/>
</dbReference>
<keyword evidence="3" id="KW-0687">Ribonucleoprotein</keyword>
<keyword evidence="2" id="KW-0689">Ribosomal protein</keyword>
<dbReference type="Proteomes" id="UP001054902">
    <property type="component" value="Unassembled WGS sequence"/>
</dbReference>
<evidence type="ECO:0000313" key="5">
    <source>
        <dbReference type="EMBL" id="GFH51013.1"/>
    </source>
</evidence>
<reference evidence="5 6" key="1">
    <citation type="journal article" date="2021" name="Sci. Rep.">
        <title>The genome of the diatom Chaetoceros tenuissimus carries an ancient integrated fragment of an extant virus.</title>
        <authorList>
            <person name="Hongo Y."/>
            <person name="Kimura K."/>
            <person name="Takaki Y."/>
            <person name="Yoshida Y."/>
            <person name="Baba S."/>
            <person name="Kobayashi G."/>
            <person name="Nagasaki K."/>
            <person name="Hano T."/>
            <person name="Tomaru Y."/>
        </authorList>
    </citation>
    <scope>NUCLEOTIDE SEQUENCE [LARGE SCALE GENOMIC DNA]</scope>
    <source>
        <strain evidence="5 6">NIES-3715</strain>
    </source>
</reference>
<dbReference type="InterPro" id="IPR044076">
    <property type="entry name" value="Ribosomal_P2"/>
</dbReference>
<sequence length="112" mass="11024">MKHIAAYLMLVLGGNEAPTADDVTAALASVGVEADADSLGKFLAEMEGKDLEETLAAGKEMLAKFGGGGGVAAAGAAAGGDAAAEEEEEEVEEEAGPGDAIDMFGGDDGGDY</sequence>
<dbReference type="Pfam" id="PF00428">
    <property type="entry name" value="Ribosomal_60s"/>
    <property type="match status" value="1"/>
</dbReference>
<dbReference type="Gene3D" id="1.10.10.1410">
    <property type="match status" value="1"/>
</dbReference>
<dbReference type="InterPro" id="IPR038716">
    <property type="entry name" value="P1/P2_N_sf"/>
</dbReference>
<dbReference type="HAMAP" id="MF_01478">
    <property type="entry name" value="Ribosomal_L12_arch"/>
    <property type="match status" value="1"/>
</dbReference>
<organism evidence="5 6">
    <name type="scientific">Chaetoceros tenuissimus</name>
    <dbReference type="NCBI Taxonomy" id="426638"/>
    <lineage>
        <taxon>Eukaryota</taxon>
        <taxon>Sar</taxon>
        <taxon>Stramenopiles</taxon>
        <taxon>Ochrophyta</taxon>
        <taxon>Bacillariophyta</taxon>
        <taxon>Coscinodiscophyceae</taxon>
        <taxon>Chaetocerotophycidae</taxon>
        <taxon>Chaetocerotales</taxon>
        <taxon>Chaetocerotaceae</taxon>
        <taxon>Chaetoceros</taxon>
    </lineage>
</organism>
<evidence type="ECO:0000256" key="3">
    <source>
        <dbReference type="ARBA" id="ARBA00023274"/>
    </source>
</evidence>
<evidence type="ECO:0000256" key="4">
    <source>
        <dbReference type="SAM" id="MobiDB-lite"/>
    </source>
</evidence>
<comment type="caution">
    <text evidence="5">The sequence shown here is derived from an EMBL/GenBank/DDBJ whole genome shotgun (WGS) entry which is preliminary data.</text>
</comment>
<dbReference type="PANTHER" id="PTHR21141:SF5">
    <property type="entry name" value="LARGE RIBOSOMAL SUBUNIT PROTEIN P2"/>
    <property type="match status" value="1"/>
</dbReference>
<dbReference type="EMBL" id="BLLK01000045">
    <property type="protein sequence ID" value="GFH51013.1"/>
    <property type="molecule type" value="Genomic_DNA"/>
</dbReference>
<dbReference type="GO" id="GO:0022625">
    <property type="term" value="C:cytosolic large ribosomal subunit"/>
    <property type="evidence" value="ECO:0007669"/>
    <property type="project" value="InterPro"/>
</dbReference>
<dbReference type="AlphaFoldDB" id="A0AAD3CSC2"/>
<protein>
    <recommendedName>
        <fullName evidence="7">60S acidic ribosomal protein P2</fullName>
    </recommendedName>
</protein>
<dbReference type="FunFam" id="1.10.10.1410:FF:000002">
    <property type="entry name" value="60S acidic ribosomal protein P2"/>
    <property type="match status" value="1"/>
</dbReference>
<gene>
    <name evidence="5" type="ORF">CTEN210_07489</name>
</gene>